<evidence type="ECO:0000313" key="1">
    <source>
        <dbReference type="EMBL" id="KAI5078608.1"/>
    </source>
</evidence>
<accession>A0A9D4ZK57</accession>
<proteinExistence type="predicted"/>
<dbReference type="Proteomes" id="UP000886520">
    <property type="component" value="Chromosome 6"/>
</dbReference>
<keyword evidence="2" id="KW-1185">Reference proteome</keyword>
<organism evidence="1 2">
    <name type="scientific">Adiantum capillus-veneris</name>
    <name type="common">Maidenhair fern</name>
    <dbReference type="NCBI Taxonomy" id="13818"/>
    <lineage>
        <taxon>Eukaryota</taxon>
        <taxon>Viridiplantae</taxon>
        <taxon>Streptophyta</taxon>
        <taxon>Embryophyta</taxon>
        <taxon>Tracheophyta</taxon>
        <taxon>Polypodiopsida</taxon>
        <taxon>Polypodiidae</taxon>
        <taxon>Polypodiales</taxon>
        <taxon>Pteridineae</taxon>
        <taxon>Pteridaceae</taxon>
        <taxon>Vittarioideae</taxon>
        <taxon>Adiantum</taxon>
    </lineage>
</organism>
<dbReference type="AlphaFoldDB" id="A0A9D4ZK57"/>
<gene>
    <name evidence="1" type="ORF">GOP47_0006279</name>
</gene>
<reference evidence="1" key="1">
    <citation type="submission" date="2021-01" db="EMBL/GenBank/DDBJ databases">
        <title>Adiantum capillus-veneris genome.</title>
        <authorList>
            <person name="Fang Y."/>
            <person name="Liao Q."/>
        </authorList>
    </citation>
    <scope>NUCLEOTIDE SEQUENCE</scope>
    <source>
        <strain evidence="1">H3</strain>
        <tissue evidence="1">Leaf</tissue>
    </source>
</reference>
<evidence type="ECO:0000313" key="2">
    <source>
        <dbReference type="Proteomes" id="UP000886520"/>
    </source>
</evidence>
<comment type="caution">
    <text evidence="1">The sequence shown here is derived from an EMBL/GenBank/DDBJ whole genome shotgun (WGS) entry which is preliminary data.</text>
</comment>
<dbReference type="EMBL" id="JABFUD020000006">
    <property type="protein sequence ID" value="KAI5078608.1"/>
    <property type="molecule type" value="Genomic_DNA"/>
</dbReference>
<sequence length="71" mass="7606">MGLISCHPAVAFDFVAFRRLCRVEEEHRAFLLSPAASASDFAQGSQPGGFLHRSLILKKGDSGVWLASSTG</sequence>
<protein>
    <submittedName>
        <fullName evidence="1">Uncharacterized protein</fullName>
    </submittedName>
</protein>
<name>A0A9D4ZK57_ADICA</name>